<dbReference type="AlphaFoldDB" id="A0A1M4VD31"/>
<dbReference type="Pfam" id="PF14390">
    <property type="entry name" value="DUF4420"/>
    <property type="match status" value="1"/>
</dbReference>
<gene>
    <name evidence="1" type="ORF">SAMN02745190_00970</name>
</gene>
<keyword evidence="2" id="KW-1185">Reference proteome</keyword>
<protein>
    <submittedName>
        <fullName evidence="1">Putative PD-(D/E)XK family member</fullName>
    </submittedName>
</protein>
<organism evidence="1 2">
    <name type="scientific">Schwartzia succinivorans DSM 10502</name>
    <dbReference type="NCBI Taxonomy" id="1123243"/>
    <lineage>
        <taxon>Bacteria</taxon>
        <taxon>Bacillati</taxon>
        <taxon>Bacillota</taxon>
        <taxon>Negativicutes</taxon>
        <taxon>Selenomonadales</taxon>
        <taxon>Selenomonadaceae</taxon>
        <taxon>Schwartzia</taxon>
    </lineage>
</organism>
<evidence type="ECO:0000313" key="1">
    <source>
        <dbReference type="EMBL" id="SHE66856.1"/>
    </source>
</evidence>
<proteinExistence type="predicted"/>
<sequence>MNKTNEIYQSLLNDLKTNNYKIDSNLYRKYVCASGEGIVYSVSVRERMRTVSIPIVKENKGIKYPMWKGVEISFVTLPEYSGESQIYVQLKQMPATEAYIFEIIVEDIRKALAEEKHITDFANTTYSILKKWKDFFSAGKIPILSEASAQGLYGELLFLKELIEESGTTVVNSWAGINNETHDFYIGKNAVEVKTTVTQAPYMAHISSEYQLDDNDVNGRLFLRMYVFRKDSNGGEKLPDLILKIREMLRNDNSSLDIFNNKLAKAGYLDITASYYTTGYTKRETYSFEVKKGFPRVIREQLVKGIYDLEYSVSASHCMEFAIDARELIEALKR</sequence>
<name>A0A1M4VD31_9FIRM</name>
<evidence type="ECO:0000313" key="2">
    <source>
        <dbReference type="Proteomes" id="UP000184404"/>
    </source>
</evidence>
<dbReference type="EMBL" id="FQUG01000003">
    <property type="protein sequence ID" value="SHE66856.1"/>
    <property type="molecule type" value="Genomic_DNA"/>
</dbReference>
<dbReference type="Proteomes" id="UP000184404">
    <property type="component" value="Unassembled WGS sequence"/>
</dbReference>
<dbReference type="RefSeq" id="WP_072935037.1">
    <property type="nucleotide sequence ID" value="NZ_FQUG01000003.1"/>
</dbReference>
<dbReference type="OrthoDB" id="1902020at2"/>
<accession>A0A1M4VD31</accession>
<dbReference type="STRING" id="1123243.SAMN02745190_00970"/>
<dbReference type="InterPro" id="IPR025534">
    <property type="entry name" value="DUF4420"/>
</dbReference>
<reference evidence="1 2" key="1">
    <citation type="submission" date="2016-11" db="EMBL/GenBank/DDBJ databases">
        <authorList>
            <person name="Jaros S."/>
            <person name="Januszkiewicz K."/>
            <person name="Wedrychowicz H."/>
        </authorList>
    </citation>
    <scope>NUCLEOTIDE SEQUENCE [LARGE SCALE GENOMIC DNA]</scope>
    <source>
        <strain evidence="1 2">DSM 10502</strain>
    </source>
</reference>